<dbReference type="Proteomes" id="UP000601108">
    <property type="component" value="Unassembled WGS sequence"/>
</dbReference>
<name>A0A918JTD6_9FLAO</name>
<dbReference type="PROSITE" id="PS51257">
    <property type="entry name" value="PROKAR_LIPOPROTEIN"/>
    <property type="match status" value="1"/>
</dbReference>
<organism evidence="1 2">
    <name type="scientific">Aquimarina muelleri</name>
    <dbReference type="NCBI Taxonomy" id="279356"/>
    <lineage>
        <taxon>Bacteria</taxon>
        <taxon>Pseudomonadati</taxon>
        <taxon>Bacteroidota</taxon>
        <taxon>Flavobacteriia</taxon>
        <taxon>Flavobacteriales</taxon>
        <taxon>Flavobacteriaceae</taxon>
        <taxon>Aquimarina</taxon>
    </lineage>
</organism>
<reference evidence="1 2" key="1">
    <citation type="journal article" date="2014" name="Int. J. Syst. Evol. Microbiol.">
        <title>Complete genome sequence of Corynebacterium casei LMG S-19264T (=DSM 44701T), isolated from a smear-ripened cheese.</title>
        <authorList>
            <consortium name="US DOE Joint Genome Institute (JGI-PGF)"/>
            <person name="Walter F."/>
            <person name="Albersmeier A."/>
            <person name="Kalinowski J."/>
            <person name="Ruckert C."/>
        </authorList>
    </citation>
    <scope>NUCLEOTIDE SEQUENCE [LARGE SCALE GENOMIC DNA]</scope>
    <source>
        <strain evidence="1 2">KCTC 12285</strain>
    </source>
</reference>
<proteinExistence type="predicted"/>
<dbReference type="RefSeq" id="WP_027413999.1">
    <property type="nucleotide sequence ID" value="NZ_BMWS01000005.1"/>
</dbReference>
<dbReference type="AlphaFoldDB" id="A0A918JTD6"/>
<accession>A0A918JTD6</accession>
<comment type="caution">
    <text evidence="1">The sequence shown here is derived from an EMBL/GenBank/DDBJ whole genome shotgun (WGS) entry which is preliminary data.</text>
</comment>
<evidence type="ECO:0000313" key="1">
    <source>
        <dbReference type="EMBL" id="GGX11309.1"/>
    </source>
</evidence>
<dbReference type="EMBL" id="BMWS01000005">
    <property type="protein sequence ID" value="GGX11309.1"/>
    <property type="molecule type" value="Genomic_DNA"/>
</dbReference>
<sequence>MKYINLFFLFIITVFLSCKSSKQDIEIEQIETAREVMFRMKYDETLKKHRIHFIHIPIEFIMKNNLVLRQTIDEIRYEYLPDSLERKGITPLYSIINNNKLTKTYQFDEIFLFGKEIKKFLIETRHYAKDTIHFNDAYFKPYIDEMIENKTDTLLVGSFSDFKIKHSKLTNSLLSEDQIVIFVDNLGKEIKNSEGENVRLALKIELPIKF</sequence>
<evidence type="ECO:0008006" key="3">
    <source>
        <dbReference type="Google" id="ProtNLM"/>
    </source>
</evidence>
<gene>
    <name evidence="1" type="ORF">GCM10007384_11420</name>
</gene>
<protein>
    <recommendedName>
        <fullName evidence="3">Lipoprotein</fullName>
    </recommendedName>
</protein>
<keyword evidence="2" id="KW-1185">Reference proteome</keyword>
<evidence type="ECO:0000313" key="2">
    <source>
        <dbReference type="Proteomes" id="UP000601108"/>
    </source>
</evidence>